<organism evidence="2">
    <name type="scientific">marine sediment metagenome</name>
    <dbReference type="NCBI Taxonomy" id="412755"/>
    <lineage>
        <taxon>unclassified sequences</taxon>
        <taxon>metagenomes</taxon>
        <taxon>ecological metagenomes</taxon>
    </lineage>
</organism>
<evidence type="ECO:0000259" key="1">
    <source>
        <dbReference type="Pfam" id="PF02371"/>
    </source>
</evidence>
<sequence>MSTTETVTAAAITTSKCAAIFVSLELSRSTWLMTALAAPLGSKMSRHQVRGGDVPDLLKRFSDLQRAVQHRTGQTVPVIVIQEAGLDGFWIHRALIAAGIESHVVDPASVAVSRRHRRAKTDRIDGEALVRTLMAWRRGEPRVCAMVRVPTPEEEDRRRVCRELKVLIGERIRHVNRVKGVLFTQGIGDYEPRNKDRRNRLEELRTGDGHPLPHHLKALVLRELEIIELLNQQIETVKAERNALLAEAQITGSAPTPVRMLLALKGIGPGFAGALWSEGLFRTFKNRRQVAAYAGLAPTPWKSGTINHEQGVSKAGNPRLRAIAVEMAWLWLRHQPGSALARWFHDRVRRLGARAKKVTIVALARKLLVALWKYVTSGIVIEGAAMKTV</sequence>
<dbReference type="PANTHER" id="PTHR33055:SF3">
    <property type="entry name" value="PUTATIVE TRANSPOSASE FOR IS117-RELATED"/>
    <property type="match status" value="1"/>
</dbReference>
<dbReference type="GO" id="GO:0006313">
    <property type="term" value="P:DNA transposition"/>
    <property type="evidence" value="ECO:0007669"/>
    <property type="project" value="InterPro"/>
</dbReference>
<name>A0A0F9SJP2_9ZZZZ</name>
<comment type="caution">
    <text evidence="2">The sequence shown here is derived from an EMBL/GenBank/DDBJ whole genome shotgun (WGS) entry which is preliminary data.</text>
</comment>
<evidence type="ECO:0000313" key="2">
    <source>
        <dbReference type="EMBL" id="KKN62542.1"/>
    </source>
</evidence>
<feature type="domain" description="Transposase IS116/IS110/IS902 C-terminal" evidence="1">
    <location>
        <begin position="260"/>
        <end position="337"/>
    </location>
</feature>
<dbReference type="PANTHER" id="PTHR33055">
    <property type="entry name" value="TRANSPOSASE FOR INSERTION SEQUENCE ELEMENT IS1111A"/>
    <property type="match status" value="1"/>
</dbReference>
<dbReference type="Pfam" id="PF02371">
    <property type="entry name" value="Transposase_20"/>
    <property type="match status" value="1"/>
</dbReference>
<proteinExistence type="predicted"/>
<reference evidence="2" key="1">
    <citation type="journal article" date="2015" name="Nature">
        <title>Complex archaea that bridge the gap between prokaryotes and eukaryotes.</title>
        <authorList>
            <person name="Spang A."/>
            <person name="Saw J.H."/>
            <person name="Jorgensen S.L."/>
            <person name="Zaremba-Niedzwiedzka K."/>
            <person name="Martijn J."/>
            <person name="Lind A.E."/>
            <person name="van Eijk R."/>
            <person name="Schleper C."/>
            <person name="Guy L."/>
            <person name="Ettema T.J."/>
        </authorList>
    </citation>
    <scope>NUCLEOTIDE SEQUENCE</scope>
</reference>
<protein>
    <recommendedName>
        <fullName evidence="1">Transposase IS116/IS110/IS902 C-terminal domain-containing protein</fullName>
    </recommendedName>
</protein>
<dbReference type="GO" id="GO:0004803">
    <property type="term" value="F:transposase activity"/>
    <property type="evidence" value="ECO:0007669"/>
    <property type="project" value="InterPro"/>
</dbReference>
<accession>A0A0F9SJP2</accession>
<dbReference type="NCBIfam" id="NF033542">
    <property type="entry name" value="transpos_IS110"/>
    <property type="match status" value="1"/>
</dbReference>
<dbReference type="InterPro" id="IPR003346">
    <property type="entry name" value="Transposase_20"/>
</dbReference>
<dbReference type="EMBL" id="LAZR01000620">
    <property type="protein sequence ID" value="KKN62542.1"/>
    <property type="molecule type" value="Genomic_DNA"/>
</dbReference>
<dbReference type="InterPro" id="IPR047650">
    <property type="entry name" value="Transpos_IS110"/>
</dbReference>
<dbReference type="AlphaFoldDB" id="A0A0F9SJP2"/>
<gene>
    <name evidence="2" type="ORF">LCGC14_0510890</name>
</gene>
<dbReference type="GO" id="GO:0003677">
    <property type="term" value="F:DNA binding"/>
    <property type="evidence" value="ECO:0007669"/>
    <property type="project" value="InterPro"/>
</dbReference>